<evidence type="ECO:0000313" key="2">
    <source>
        <dbReference type="Proteomes" id="UP000664545"/>
    </source>
</evidence>
<organism evidence="1 2">
    <name type="scientific">Clostridium aminobutyricum</name>
    <dbReference type="NCBI Taxonomy" id="33953"/>
    <lineage>
        <taxon>Bacteria</taxon>
        <taxon>Bacillati</taxon>
        <taxon>Bacillota</taxon>
        <taxon>Clostridia</taxon>
        <taxon>Eubacteriales</taxon>
        <taxon>Clostridiaceae</taxon>
        <taxon>Clostridium</taxon>
    </lineage>
</organism>
<gene>
    <name evidence="1" type="ORF">JYB65_13705</name>
</gene>
<protein>
    <submittedName>
        <fullName evidence="1">Uncharacterized protein</fullName>
    </submittedName>
</protein>
<keyword evidence="2" id="KW-1185">Reference proteome</keyword>
<reference evidence="1" key="1">
    <citation type="submission" date="2021-02" db="EMBL/GenBank/DDBJ databases">
        <title>Abyssanaerobacter marinus gen.nov., sp., nov, anaerobic bacterium isolated from the Onnuri vent field of Indian Ocean and suggestion of Mogibacteriaceae fam. nov., and proposal of reclassification of ambiguous this family's genus member.</title>
        <authorList>
            <person name="Kim Y.J."/>
            <person name="Yang J.-A."/>
        </authorList>
    </citation>
    <scope>NUCLEOTIDE SEQUENCE</scope>
    <source>
        <strain evidence="1">DSM 2634</strain>
    </source>
</reference>
<name>A0A939II04_CLOAM</name>
<dbReference type="Pfam" id="PF20095">
    <property type="entry name" value="DUF6485"/>
    <property type="match status" value="1"/>
</dbReference>
<accession>A0A939II04</accession>
<dbReference type="AlphaFoldDB" id="A0A939II04"/>
<proteinExistence type="predicted"/>
<dbReference type="EMBL" id="JAFJZZ010000009">
    <property type="protein sequence ID" value="MBN7774417.1"/>
    <property type="molecule type" value="Genomic_DNA"/>
</dbReference>
<dbReference type="RefSeq" id="WP_206583258.1">
    <property type="nucleotide sequence ID" value="NZ_JAFJZZ010000009.1"/>
</dbReference>
<sequence>MSNTDFCTCKNYSCTFHPRNHDKGCDLCIRICLHDGALPSCFFRDVSKELRDVTAIDDSSYEAFAKLVLKKKEDESH</sequence>
<comment type="caution">
    <text evidence="1">The sequence shown here is derived from an EMBL/GenBank/DDBJ whole genome shotgun (WGS) entry which is preliminary data.</text>
</comment>
<evidence type="ECO:0000313" key="1">
    <source>
        <dbReference type="EMBL" id="MBN7774417.1"/>
    </source>
</evidence>
<dbReference type="Proteomes" id="UP000664545">
    <property type="component" value="Unassembled WGS sequence"/>
</dbReference>